<keyword evidence="1" id="KW-0812">Transmembrane</keyword>
<evidence type="ECO:0000313" key="3">
    <source>
        <dbReference type="Proteomes" id="UP000029981"/>
    </source>
</evidence>
<reference evidence="2 3" key="3">
    <citation type="journal article" date="2010" name="BMC Genomics">
        <title>Transcriptome sequencing and comparative analysis of cucumber flowers with different sex types.</title>
        <authorList>
            <person name="Guo S."/>
            <person name="Zheng Y."/>
            <person name="Joung J.G."/>
            <person name="Liu S."/>
            <person name="Zhang Z."/>
            <person name="Crasta O.R."/>
            <person name="Sobral B.W."/>
            <person name="Xu Y."/>
            <person name="Huang S."/>
            <person name="Fei Z."/>
        </authorList>
    </citation>
    <scope>NUCLEOTIDE SEQUENCE [LARGE SCALE GENOMIC DNA]</scope>
    <source>
        <strain evidence="3">cv. 9930</strain>
    </source>
</reference>
<dbReference type="Proteomes" id="UP000029981">
    <property type="component" value="Chromosome 1"/>
</dbReference>
<evidence type="ECO:0000313" key="2">
    <source>
        <dbReference type="EMBL" id="KGN65551.1"/>
    </source>
</evidence>
<dbReference type="PANTHER" id="PTHR23335:SF0">
    <property type="entry name" value="CALMODULIN-BINDING TRANSCRIPTION ACTIVATOR 2-LIKE ISOFORM X1"/>
    <property type="match status" value="1"/>
</dbReference>
<name>A0A0A0M042_CUCSA</name>
<dbReference type="InterPro" id="IPR002110">
    <property type="entry name" value="Ankyrin_rpt"/>
</dbReference>
<dbReference type="STRING" id="3659.A0A0A0M042"/>
<reference evidence="2 3" key="1">
    <citation type="journal article" date="2009" name="Nat. Genet.">
        <title>The genome of the cucumber, Cucumis sativus L.</title>
        <authorList>
            <person name="Huang S."/>
            <person name="Li R."/>
            <person name="Zhang Z."/>
            <person name="Li L."/>
            <person name="Gu X."/>
            <person name="Fan W."/>
            <person name="Lucas W.J."/>
            <person name="Wang X."/>
            <person name="Xie B."/>
            <person name="Ni P."/>
            <person name="Ren Y."/>
            <person name="Zhu H."/>
            <person name="Li J."/>
            <person name="Lin K."/>
            <person name="Jin W."/>
            <person name="Fei Z."/>
            <person name="Li G."/>
            <person name="Staub J."/>
            <person name="Kilian A."/>
            <person name="van der Vossen E.A."/>
            <person name="Wu Y."/>
            <person name="Guo J."/>
            <person name="He J."/>
            <person name="Jia Z."/>
            <person name="Ren Y."/>
            <person name="Tian G."/>
            <person name="Lu Y."/>
            <person name="Ruan J."/>
            <person name="Qian W."/>
            <person name="Wang M."/>
            <person name="Huang Q."/>
            <person name="Li B."/>
            <person name="Xuan Z."/>
            <person name="Cao J."/>
            <person name="Asan"/>
            <person name="Wu Z."/>
            <person name="Zhang J."/>
            <person name="Cai Q."/>
            <person name="Bai Y."/>
            <person name="Zhao B."/>
            <person name="Han Y."/>
            <person name="Li Y."/>
            <person name="Li X."/>
            <person name="Wang S."/>
            <person name="Shi Q."/>
            <person name="Liu S."/>
            <person name="Cho W.K."/>
            <person name="Kim J.Y."/>
            <person name="Xu Y."/>
            <person name="Heller-Uszynska K."/>
            <person name="Miao H."/>
            <person name="Cheng Z."/>
            <person name="Zhang S."/>
            <person name="Wu J."/>
            <person name="Yang Y."/>
            <person name="Kang H."/>
            <person name="Li M."/>
            <person name="Liang H."/>
            <person name="Ren X."/>
            <person name="Shi Z."/>
            <person name="Wen M."/>
            <person name="Jian M."/>
            <person name="Yang H."/>
            <person name="Zhang G."/>
            <person name="Yang Z."/>
            <person name="Chen R."/>
            <person name="Liu S."/>
            <person name="Li J."/>
            <person name="Ma L."/>
            <person name="Liu H."/>
            <person name="Zhou Y."/>
            <person name="Zhao J."/>
            <person name="Fang X."/>
            <person name="Li G."/>
            <person name="Fang L."/>
            <person name="Li Y."/>
            <person name="Liu D."/>
            <person name="Zheng H."/>
            <person name="Zhang Y."/>
            <person name="Qin N."/>
            <person name="Li Z."/>
            <person name="Yang G."/>
            <person name="Yang S."/>
            <person name="Bolund L."/>
            <person name="Kristiansen K."/>
            <person name="Zheng H."/>
            <person name="Li S."/>
            <person name="Zhang X."/>
            <person name="Yang H."/>
            <person name="Wang J."/>
            <person name="Sun R."/>
            <person name="Zhang B."/>
            <person name="Jiang S."/>
            <person name="Wang J."/>
            <person name="Du Y."/>
            <person name="Li S."/>
        </authorList>
    </citation>
    <scope>NUCLEOTIDE SEQUENCE [LARGE SCALE GENOMIC DNA]</scope>
    <source>
        <strain evidence="3">cv. 9930</strain>
    </source>
</reference>
<protein>
    <submittedName>
        <fullName evidence="2">Uncharacterized protein</fullName>
    </submittedName>
</protein>
<dbReference type="InterPro" id="IPR036770">
    <property type="entry name" value="Ankyrin_rpt-contain_sf"/>
</dbReference>
<evidence type="ECO:0000256" key="1">
    <source>
        <dbReference type="SAM" id="Phobius"/>
    </source>
</evidence>
<dbReference type="Gramene" id="KGN65551">
    <property type="protein sequence ID" value="KGN65551"/>
    <property type="gene ID" value="Csa_1G445880"/>
</dbReference>
<dbReference type="SUPFAM" id="SSF48403">
    <property type="entry name" value="Ankyrin repeat"/>
    <property type="match status" value="1"/>
</dbReference>
<keyword evidence="3" id="KW-1185">Reference proteome</keyword>
<dbReference type="AlphaFoldDB" id="A0A0A0M042"/>
<reference evidence="2 3" key="4">
    <citation type="journal article" date="2011" name="BMC Genomics">
        <title>RNA-Seq improves annotation of protein-coding genes in the cucumber genome.</title>
        <authorList>
            <person name="Li Z."/>
            <person name="Zhang Z."/>
            <person name="Yan P."/>
            <person name="Huang S."/>
            <person name="Fei Z."/>
            <person name="Lin K."/>
        </authorList>
    </citation>
    <scope>NUCLEOTIDE SEQUENCE [LARGE SCALE GENOMIC DNA]</scope>
    <source>
        <strain evidence="3">cv. 9930</strain>
    </source>
</reference>
<dbReference type="Gene3D" id="1.25.40.20">
    <property type="entry name" value="Ankyrin repeat-containing domain"/>
    <property type="match status" value="1"/>
</dbReference>
<proteinExistence type="predicted"/>
<keyword evidence="1" id="KW-0472">Membrane</keyword>
<dbReference type="PANTHER" id="PTHR23335">
    <property type="entry name" value="CALMODULIN-BINDING TRANSCRIPTION ACTIVATOR CAMTA"/>
    <property type="match status" value="1"/>
</dbReference>
<sequence length="183" mass="19818">MGTHVLYYEGIGVIHLAAALGYAWAIALIIAFGLSPNFRDSNGRTALHWASYFGRGQTAADLASSRGHKGIAGYLAEADLIAHSTLTDENANVDKVIETADVVPSQLAEDELLSLKGSLAAIRKSVNADALVHAAFRARSFCHKQLMENYKEMIHEGSPDLVALGILNKAEKIHMMIIYTLQL</sequence>
<accession>A0A0A0M042</accession>
<organism evidence="2 3">
    <name type="scientific">Cucumis sativus</name>
    <name type="common">Cucumber</name>
    <dbReference type="NCBI Taxonomy" id="3659"/>
    <lineage>
        <taxon>Eukaryota</taxon>
        <taxon>Viridiplantae</taxon>
        <taxon>Streptophyta</taxon>
        <taxon>Embryophyta</taxon>
        <taxon>Tracheophyta</taxon>
        <taxon>Spermatophyta</taxon>
        <taxon>Magnoliopsida</taxon>
        <taxon>eudicotyledons</taxon>
        <taxon>Gunneridae</taxon>
        <taxon>Pentapetalae</taxon>
        <taxon>rosids</taxon>
        <taxon>fabids</taxon>
        <taxon>Cucurbitales</taxon>
        <taxon>Cucurbitaceae</taxon>
        <taxon>Benincaseae</taxon>
        <taxon>Cucumis</taxon>
    </lineage>
</organism>
<reference evidence="2 3" key="2">
    <citation type="journal article" date="2009" name="PLoS ONE">
        <title>An integrated genetic and cytogenetic map of the cucumber genome.</title>
        <authorList>
            <person name="Ren Y."/>
            <person name="Zhang Z."/>
            <person name="Liu J."/>
            <person name="Staub J.E."/>
            <person name="Han Y."/>
            <person name="Cheng Z."/>
            <person name="Li X."/>
            <person name="Lu J."/>
            <person name="Miao H."/>
            <person name="Kang H."/>
            <person name="Xie B."/>
            <person name="Gu X."/>
            <person name="Wang X."/>
            <person name="Du Y."/>
            <person name="Jin W."/>
            <person name="Huang S."/>
        </authorList>
    </citation>
    <scope>NUCLEOTIDE SEQUENCE [LARGE SCALE GENOMIC DNA]</scope>
    <source>
        <strain evidence="3">cv. 9930</strain>
    </source>
</reference>
<dbReference type="EMBL" id="CM002922">
    <property type="protein sequence ID" value="KGN65551.1"/>
    <property type="molecule type" value="Genomic_DNA"/>
</dbReference>
<dbReference type="OMA" id="KEMIHEG"/>
<keyword evidence="1" id="KW-1133">Transmembrane helix</keyword>
<feature type="transmembrane region" description="Helical" evidence="1">
    <location>
        <begin position="12"/>
        <end position="34"/>
    </location>
</feature>
<dbReference type="Pfam" id="PF13637">
    <property type="entry name" value="Ank_4"/>
    <property type="match status" value="1"/>
</dbReference>
<gene>
    <name evidence="2" type="ORF">Csa_1G445880</name>
</gene>